<feature type="domain" description="Starch-binding module 26" evidence="3">
    <location>
        <begin position="48"/>
        <end position="115"/>
    </location>
</feature>
<feature type="transmembrane region" description="Helical" evidence="2">
    <location>
        <begin position="191"/>
        <end position="212"/>
    </location>
</feature>
<evidence type="ECO:0000313" key="5">
    <source>
        <dbReference type="Proteomes" id="UP000595897"/>
    </source>
</evidence>
<dbReference type="Gene3D" id="2.60.40.10">
    <property type="entry name" value="Immunoglobulins"/>
    <property type="match status" value="1"/>
</dbReference>
<evidence type="ECO:0000313" key="4">
    <source>
        <dbReference type="EMBL" id="BCN32642.1"/>
    </source>
</evidence>
<dbReference type="InterPro" id="IPR013783">
    <property type="entry name" value="Ig-like_fold"/>
</dbReference>
<proteinExistence type="predicted"/>
<dbReference type="Pfam" id="PF16738">
    <property type="entry name" value="CBM26"/>
    <property type="match status" value="1"/>
</dbReference>
<evidence type="ECO:0000256" key="2">
    <source>
        <dbReference type="SAM" id="Phobius"/>
    </source>
</evidence>
<protein>
    <recommendedName>
        <fullName evidence="3">Starch-binding module 26 domain-containing protein</fullName>
    </recommendedName>
</protein>
<sequence>MKKGLGRYVSYVLVLVCVVVGCLLPGDRIKAEDTKSETTTDASAGTKVYYYNANKWDKVCAWAWTMADQVNLATNAWPGDEMTDEGNGWYSYVVPGDKAFGILFGNGKDQTADCKDLQTGQTYWFTNGGEDVANDSGMGGGVTIVAATKAEAGWPEGPAAESKDTKSEDKDKGSTKDDKDSSTEKESDNTVLYVVIAAVVVVAVGATGVVIARKKKGNK</sequence>
<name>A0A7R7EQF8_9FIRM</name>
<dbReference type="EMBL" id="AP024169">
    <property type="protein sequence ID" value="BCN32642.1"/>
    <property type="molecule type" value="Genomic_DNA"/>
</dbReference>
<dbReference type="Proteomes" id="UP000595897">
    <property type="component" value="Chromosome"/>
</dbReference>
<organism evidence="4 5">
    <name type="scientific">Anaeromicropila herbilytica</name>
    <dbReference type="NCBI Taxonomy" id="2785025"/>
    <lineage>
        <taxon>Bacteria</taxon>
        <taxon>Bacillati</taxon>
        <taxon>Bacillota</taxon>
        <taxon>Clostridia</taxon>
        <taxon>Lachnospirales</taxon>
        <taxon>Lachnospiraceae</taxon>
        <taxon>Anaeromicropila</taxon>
    </lineage>
</organism>
<feature type="compositionally biased region" description="Low complexity" evidence="1">
    <location>
        <begin position="150"/>
        <end position="160"/>
    </location>
</feature>
<keyword evidence="2" id="KW-0812">Transmembrane</keyword>
<dbReference type="AlphaFoldDB" id="A0A7R7EQF8"/>
<dbReference type="InterPro" id="IPR031965">
    <property type="entry name" value="CBM26"/>
</dbReference>
<reference evidence="4 5" key="1">
    <citation type="submission" date="2020-11" db="EMBL/GenBank/DDBJ databases">
        <title>Draft genome sequencing of a Lachnospiraceae strain isolated from anoxic soil subjected to BSD treatment.</title>
        <authorList>
            <person name="Uek A."/>
            <person name="Tonouchi A."/>
        </authorList>
    </citation>
    <scope>NUCLEOTIDE SEQUENCE [LARGE SCALE GENOMIC DNA]</scope>
    <source>
        <strain evidence="4 5">TB5</strain>
    </source>
</reference>
<dbReference type="PROSITE" id="PS51257">
    <property type="entry name" value="PROKAR_LIPOPROTEIN"/>
    <property type="match status" value="1"/>
</dbReference>
<evidence type="ECO:0000256" key="1">
    <source>
        <dbReference type="SAM" id="MobiDB-lite"/>
    </source>
</evidence>
<keyword evidence="2" id="KW-0472">Membrane</keyword>
<gene>
    <name evidence="4" type="ORF">bsdtb5_39370</name>
</gene>
<feature type="region of interest" description="Disordered" evidence="1">
    <location>
        <begin position="149"/>
        <end position="187"/>
    </location>
</feature>
<accession>A0A7R7EQF8</accession>
<feature type="compositionally biased region" description="Basic and acidic residues" evidence="1">
    <location>
        <begin position="161"/>
        <end position="187"/>
    </location>
</feature>
<evidence type="ECO:0000259" key="3">
    <source>
        <dbReference type="Pfam" id="PF16738"/>
    </source>
</evidence>
<dbReference type="RefSeq" id="WP_271713672.1">
    <property type="nucleotide sequence ID" value="NZ_AP024169.1"/>
</dbReference>
<keyword evidence="2" id="KW-1133">Transmembrane helix</keyword>
<dbReference type="KEGG" id="ahb:bsdtb5_39370"/>
<keyword evidence="5" id="KW-1185">Reference proteome</keyword>